<evidence type="ECO:0000313" key="5">
    <source>
        <dbReference type="Proteomes" id="UP000065734"/>
    </source>
</evidence>
<organism evidence="4 5">
    <name type="scientific">Blastochloris viridis</name>
    <name type="common">Rhodopseudomonas viridis</name>
    <dbReference type="NCBI Taxonomy" id="1079"/>
    <lineage>
        <taxon>Bacteria</taxon>
        <taxon>Pseudomonadati</taxon>
        <taxon>Pseudomonadota</taxon>
        <taxon>Alphaproteobacteria</taxon>
        <taxon>Hyphomicrobiales</taxon>
        <taxon>Blastochloridaceae</taxon>
        <taxon>Blastochloris</taxon>
    </lineage>
</organism>
<dbReference type="InterPro" id="IPR027275">
    <property type="entry name" value="PRC-brl_dom"/>
</dbReference>
<dbReference type="PANTHER" id="PTHR36505:SF1">
    <property type="entry name" value="BLR1072 PROTEIN"/>
    <property type="match status" value="1"/>
</dbReference>
<dbReference type="PATRIC" id="fig|1079.6.peg.126"/>
<reference evidence="3" key="1">
    <citation type="journal article" date="2015" name="Genome Announc.">
        <title>Complete Genome Sequence of the Bacteriochlorophyll b-Producing Photosynthetic Bacterium Blastochloris viridis.</title>
        <authorList>
            <person name="Tsukatani Y."/>
            <person name="Hirose Y."/>
            <person name="Harada J."/>
            <person name="Misawa N."/>
            <person name="Mori K."/>
            <person name="Inoue K."/>
            <person name="Tamiaki H."/>
        </authorList>
    </citation>
    <scope>NUCLEOTIDE SEQUENCE [LARGE SCALE GENOMIC DNA]</scope>
    <source>
        <strain evidence="3">DSM 133</strain>
    </source>
</reference>
<dbReference type="STRING" id="1079.BVIR_119"/>
<reference evidence="5" key="3">
    <citation type="journal article" date="2016" name="Genome Announc.">
        <title>Revised genome sequence of the purple photosynthetic bacterium Blastochloris viridis.</title>
        <authorList>
            <person name="Liu L.N."/>
            <person name="Faulkner M."/>
            <person name="Liu X."/>
            <person name="Huang F."/>
            <person name="Darby A.C."/>
            <person name="Hall N."/>
        </authorList>
    </citation>
    <scope>NUCLEOTIDE SEQUENCE [LARGE SCALE GENOMIC DNA]</scope>
    <source>
        <strain evidence="5">ATCC 19567 / DSM 133 / F</strain>
    </source>
</reference>
<keyword evidence="1" id="KW-0732">Signal</keyword>
<dbReference type="EMBL" id="AP014854">
    <property type="protein sequence ID" value="BAR98810.1"/>
    <property type="molecule type" value="Genomic_DNA"/>
</dbReference>
<evidence type="ECO:0000313" key="4">
    <source>
        <dbReference type="EMBL" id="CUU43858.1"/>
    </source>
</evidence>
<dbReference type="OrthoDB" id="7818259at2"/>
<dbReference type="AlphaFoldDB" id="A0A0H5B9C1"/>
<dbReference type="Proteomes" id="UP000065734">
    <property type="component" value="Chromosome I"/>
</dbReference>
<sequence>MMTKILAASIAALAFATAPAFAQSSTSPSMPGSSAGQAGQVSFLQAPQGNQVLASELMDANVYGSDGNSIGEISDILLDRGGQVHAVVFGVGGFLGIGEKNVAVPYNSLQIAMAPASSTAPAPSAANRRAWHDQYRITLNATRDQLRNAPAFSSQRTTTTGLLSVPSGTVAR</sequence>
<protein>
    <submittedName>
        <fullName evidence="4">PRC-barrel domain protein</fullName>
    </submittedName>
</protein>
<dbReference type="KEGG" id="bvr:BVIR_119"/>
<evidence type="ECO:0000259" key="2">
    <source>
        <dbReference type="Pfam" id="PF05239"/>
    </source>
</evidence>
<keyword evidence="5" id="KW-1185">Reference proteome</keyword>
<feature type="signal peptide" evidence="1">
    <location>
        <begin position="1"/>
        <end position="22"/>
    </location>
</feature>
<dbReference type="PANTHER" id="PTHR36505">
    <property type="entry name" value="BLR1072 PROTEIN"/>
    <property type="match status" value="1"/>
</dbReference>
<evidence type="ECO:0000313" key="3">
    <source>
        <dbReference type="EMBL" id="BAR98810.1"/>
    </source>
</evidence>
<reference evidence="4" key="2">
    <citation type="submission" date="2015-11" db="EMBL/GenBank/DDBJ databases">
        <authorList>
            <person name="Zhang Y."/>
            <person name="Guo Z."/>
        </authorList>
    </citation>
    <scope>NUCLEOTIDE SEQUENCE</scope>
    <source>
        <strain evidence="4">1</strain>
    </source>
</reference>
<gene>
    <name evidence="3" type="ORF">BV133_1217</name>
    <name evidence="4" type="ORF">BVIRIDIS_28850</name>
</gene>
<feature type="chain" id="PRO_5014229062" evidence="1">
    <location>
        <begin position="23"/>
        <end position="172"/>
    </location>
</feature>
<dbReference type="SUPFAM" id="SSF50346">
    <property type="entry name" value="PRC-barrel domain"/>
    <property type="match status" value="1"/>
</dbReference>
<proteinExistence type="predicted"/>
<dbReference type="EMBL" id="LN907867">
    <property type="protein sequence ID" value="CUU43858.1"/>
    <property type="molecule type" value="Genomic_DNA"/>
</dbReference>
<dbReference type="RefSeq" id="WP_055035985.1">
    <property type="nucleotide sequence ID" value="NZ_CP012946.1"/>
</dbReference>
<dbReference type="InterPro" id="IPR011033">
    <property type="entry name" value="PRC_barrel-like_sf"/>
</dbReference>
<dbReference type="Gene3D" id="2.30.30.240">
    <property type="entry name" value="PRC-barrel domain"/>
    <property type="match status" value="1"/>
</dbReference>
<feature type="domain" description="PRC-barrel" evidence="2">
    <location>
        <begin position="51"/>
        <end position="107"/>
    </location>
</feature>
<evidence type="ECO:0000256" key="1">
    <source>
        <dbReference type="SAM" id="SignalP"/>
    </source>
</evidence>
<dbReference type="Pfam" id="PF05239">
    <property type="entry name" value="PRC"/>
    <property type="match status" value="1"/>
</dbReference>
<accession>A0A0H5B9C1</accession>
<name>A0A0H5B9C1_BLAVI</name>